<accession>A0AC35TK48</accession>
<organism evidence="1 2">
    <name type="scientific">Rhabditophanes sp. KR3021</name>
    <dbReference type="NCBI Taxonomy" id="114890"/>
    <lineage>
        <taxon>Eukaryota</taxon>
        <taxon>Metazoa</taxon>
        <taxon>Ecdysozoa</taxon>
        <taxon>Nematoda</taxon>
        <taxon>Chromadorea</taxon>
        <taxon>Rhabditida</taxon>
        <taxon>Tylenchina</taxon>
        <taxon>Panagrolaimomorpha</taxon>
        <taxon>Strongyloidoidea</taxon>
        <taxon>Alloionematidae</taxon>
        <taxon>Rhabditophanes</taxon>
    </lineage>
</organism>
<evidence type="ECO:0000313" key="2">
    <source>
        <dbReference type="WBParaSite" id="RSKR_0000130450.1"/>
    </source>
</evidence>
<sequence>MKKLVSNVRLKEQLFAIISTMGLANATIHIEFRSHSQDLAELVEFYKRRYHTHFNLLCNNWTASMTTMSIHVDKSGYIYENTKLILKLIHRKIILMSMYVTNDVFNSIKFECIEEMSLEHLYSLIIMLLTKITAKRLCSIFIDPFSCELKMSQTDQFNHITEFTGFDVSKECKFITISNDIARVENGDFIMEAVEFVFHIQFEDDIQ</sequence>
<evidence type="ECO:0000313" key="1">
    <source>
        <dbReference type="Proteomes" id="UP000095286"/>
    </source>
</evidence>
<dbReference type="Proteomes" id="UP000095286">
    <property type="component" value="Unplaced"/>
</dbReference>
<reference evidence="2" key="1">
    <citation type="submission" date="2016-11" db="UniProtKB">
        <authorList>
            <consortium name="WormBaseParasite"/>
        </authorList>
    </citation>
    <scope>IDENTIFICATION</scope>
    <source>
        <strain evidence="2">KR3021</strain>
    </source>
</reference>
<name>A0AC35TK48_9BILA</name>
<protein>
    <submittedName>
        <fullName evidence="2">FTH domain-containing protein</fullName>
    </submittedName>
</protein>
<dbReference type="WBParaSite" id="RSKR_0000130450.1">
    <property type="protein sequence ID" value="RSKR_0000130450.1"/>
    <property type="gene ID" value="RSKR_0000130450"/>
</dbReference>
<proteinExistence type="predicted"/>